<protein>
    <recommendedName>
        <fullName evidence="3">Type II toxin-antitoxin system RelE/ParE family toxin</fullName>
    </recommendedName>
</protein>
<comment type="caution">
    <text evidence="1">The sequence shown here is derived from an EMBL/GenBank/DDBJ whole genome shotgun (WGS) entry which is preliminary data.</text>
</comment>
<sequence length="99" mass="11985">MLIWKVKDVTYKIKVTRSFDKKLSNLPKLFNLTKEEAQEVLEEITFAMNELQKHGELPIEYADHVLERKPWIGYNEFHVLDDLLVVYFKVEYYYLRNQS</sequence>
<evidence type="ECO:0000313" key="2">
    <source>
        <dbReference type="Proteomes" id="UP000192575"/>
    </source>
</evidence>
<dbReference type="Proteomes" id="UP000192575">
    <property type="component" value="Unassembled WGS sequence"/>
</dbReference>
<reference evidence="1 2" key="1">
    <citation type="submission" date="2017-03" db="EMBL/GenBank/DDBJ databases">
        <title>Phylogenomics and comparative genomics of Lactobacillus salivarius, a mammalian gut commensal.</title>
        <authorList>
            <person name="Harris H.M."/>
        </authorList>
    </citation>
    <scope>NUCLEOTIDE SEQUENCE [LARGE SCALE GENOMIC DNA]</scope>
    <source>
        <strain evidence="1 2">JCM 1047</strain>
    </source>
</reference>
<accession>A0A1V9RBJ1</accession>
<evidence type="ECO:0008006" key="3">
    <source>
        <dbReference type="Google" id="ProtNLM"/>
    </source>
</evidence>
<dbReference type="EMBL" id="NBEF01000017">
    <property type="protein sequence ID" value="OQQ90537.1"/>
    <property type="molecule type" value="Genomic_DNA"/>
</dbReference>
<dbReference type="InterPro" id="IPR035093">
    <property type="entry name" value="RelE/ParE_toxin_dom_sf"/>
</dbReference>
<dbReference type="AlphaFoldDB" id="A0A1V9RBJ1"/>
<proteinExistence type="predicted"/>
<dbReference type="Pfam" id="PF15738">
    <property type="entry name" value="YafQ_toxin"/>
    <property type="match status" value="1"/>
</dbReference>
<dbReference type="InterPro" id="IPR004386">
    <property type="entry name" value="Toxin_YafQ-like"/>
</dbReference>
<name>A0A1V9RBJ1_9LACO</name>
<organism evidence="1 2">
    <name type="scientific">Ligilactobacillus salivarius</name>
    <dbReference type="NCBI Taxonomy" id="1624"/>
    <lineage>
        <taxon>Bacteria</taxon>
        <taxon>Bacillati</taxon>
        <taxon>Bacillota</taxon>
        <taxon>Bacilli</taxon>
        <taxon>Lactobacillales</taxon>
        <taxon>Lactobacillaceae</taxon>
        <taxon>Ligilactobacillus</taxon>
    </lineage>
</organism>
<dbReference type="Gene3D" id="3.30.2310.20">
    <property type="entry name" value="RelE-like"/>
    <property type="match status" value="1"/>
</dbReference>
<dbReference type="SUPFAM" id="SSF143011">
    <property type="entry name" value="RelE-like"/>
    <property type="match status" value="1"/>
</dbReference>
<gene>
    <name evidence="1" type="ORF">B6U56_04435</name>
</gene>
<evidence type="ECO:0000313" key="1">
    <source>
        <dbReference type="EMBL" id="OQQ90537.1"/>
    </source>
</evidence>